<gene>
    <name evidence="1" type="ORF">GWG61_06980</name>
</gene>
<organism evidence="1">
    <name type="scientific">Lactobacillus paragasseri</name>
    <dbReference type="NCBI Taxonomy" id="2107999"/>
    <lineage>
        <taxon>Bacteria</taxon>
        <taxon>Bacillati</taxon>
        <taxon>Bacillota</taxon>
        <taxon>Bacilli</taxon>
        <taxon>Lactobacillales</taxon>
        <taxon>Lactobacillaceae</taxon>
        <taxon>Lactobacillus</taxon>
    </lineage>
</organism>
<sequence length="305" mass="35847">MRRILNSIGSEERHTFQANFGKYGYKRYHDPIRGELYSPTMVVRNLEMVDDPENPQLISDHLWLNLTKGFKDLGLLKEGDRIQFNGRVSEYSKCFIKKDKKDYELTYPSKAQLLTDRNTQKLPDDHQVLIGMIMNLNYKFYNNLGRPLVPYFMDAFAKWQEEQETPLPIKCHKGNEYESSSKYDALDYKEEKDAYDQERQKREDKRLKKQAAGLKLLQTKSDLVDDLISLGKKLKAEAQDESLKEYCYISNSKLSKVLIQHKIEKAEQANIRQALNSEWFHEKFDDQNGKELSPLEQLANKFNQN</sequence>
<accession>A0A6B2FV52</accession>
<dbReference type="RefSeq" id="WP_162014138.1">
    <property type="nucleotide sequence ID" value="NZ_CAZZQF010000001.1"/>
</dbReference>
<name>A0A6B2FV52_9LACO</name>
<reference evidence="1" key="1">
    <citation type="submission" date="2020-01" db="EMBL/GenBank/DDBJ databases">
        <title>Vaginal microbiome of pregnant Indian women: Insights into the genome of dominants Lactobacillus species.</title>
        <authorList>
            <person name="Das B."/>
            <person name="Mehta O."/>
            <person name="Ghosh T.S."/>
            <person name="Kothidar A."/>
            <person name="Gowtham M.R."/>
            <person name="Mitra R."/>
            <person name="Kshetrapal P."/>
            <person name="Wadhwa N."/>
            <person name="Thiruvengadam R."/>
            <person name="Nair G.B."/>
            <person name="Bhatnagar S."/>
            <person name="Das B."/>
        </authorList>
    </citation>
    <scope>NUCLEOTIDE SEQUENCE</scope>
    <source>
        <strain evidence="1">Indica</strain>
    </source>
</reference>
<evidence type="ECO:0000313" key="1">
    <source>
        <dbReference type="EMBL" id="NDJ74224.1"/>
    </source>
</evidence>
<dbReference type="AlphaFoldDB" id="A0A6B2FV52"/>
<comment type="caution">
    <text evidence="1">The sequence shown here is derived from an EMBL/GenBank/DDBJ whole genome shotgun (WGS) entry which is preliminary data.</text>
</comment>
<protein>
    <submittedName>
        <fullName evidence="1">Uncharacterized protein</fullName>
    </submittedName>
</protein>
<dbReference type="EMBL" id="JAADJO010000015">
    <property type="protein sequence ID" value="NDJ74224.1"/>
    <property type="molecule type" value="Genomic_DNA"/>
</dbReference>
<proteinExistence type="predicted"/>